<protein>
    <submittedName>
        <fullName evidence="1">Uncharacterized protein</fullName>
    </submittedName>
</protein>
<dbReference type="EMBL" id="JANPWB010000001">
    <property type="protein sequence ID" value="KAJ1216259.1"/>
    <property type="molecule type" value="Genomic_DNA"/>
</dbReference>
<evidence type="ECO:0000313" key="2">
    <source>
        <dbReference type="Proteomes" id="UP001066276"/>
    </source>
</evidence>
<keyword evidence="2" id="KW-1185">Reference proteome</keyword>
<comment type="caution">
    <text evidence="1">The sequence shown here is derived from an EMBL/GenBank/DDBJ whole genome shotgun (WGS) entry which is preliminary data.</text>
</comment>
<name>A0AAV7WQB1_PLEWA</name>
<proteinExistence type="predicted"/>
<organism evidence="1 2">
    <name type="scientific">Pleurodeles waltl</name>
    <name type="common">Iberian ribbed newt</name>
    <dbReference type="NCBI Taxonomy" id="8319"/>
    <lineage>
        <taxon>Eukaryota</taxon>
        <taxon>Metazoa</taxon>
        <taxon>Chordata</taxon>
        <taxon>Craniata</taxon>
        <taxon>Vertebrata</taxon>
        <taxon>Euteleostomi</taxon>
        <taxon>Amphibia</taxon>
        <taxon>Batrachia</taxon>
        <taxon>Caudata</taxon>
        <taxon>Salamandroidea</taxon>
        <taxon>Salamandridae</taxon>
        <taxon>Pleurodelinae</taxon>
        <taxon>Pleurodeles</taxon>
    </lineage>
</organism>
<evidence type="ECO:0000313" key="1">
    <source>
        <dbReference type="EMBL" id="KAJ1216259.1"/>
    </source>
</evidence>
<dbReference type="Proteomes" id="UP001066276">
    <property type="component" value="Chromosome 1_1"/>
</dbReference>
<dbReference type="AlphaFoldDB" id="A0AAV7WQB1"/>
<accession>A0AAV7WQB1</accession>
<reference evidence="1" key="1">
    <citation type="journal article" date="2022" name="bioRxiv">
        <title>Sequencing and chromosome-scale assembly of the giantPleurodeles waltlgenome.</title>
        <authorList>
            <person name="Brown T."/>
            <person name="Elewa A."/>
            <person name="Iarovenko S."/>
            <person name="Subramanian E."/>
            <person name="Araus A.J."/>
            <person name="Petzold A."/>
            <person name="Susuki M."/>
            <person name="Suzuki K.-i.T."/>
            <person name="Hayashi T."/>
            <person name="Toyoda A."/>
            <person name="Oliveira C."/>
            <person name="Osipova E."/>
            <person name="Leigh N.D."/>
            <person name="Simon A."/>
            <person name="Yun M.H."/>
        </authorList>
    </citation>
    <scope>NUCLEOTIDE SEQUENCE</scope>
    <source>
        <strain evidence="1">20211129_DDA</strain>
        <tissue evidence="1">Liver</tissue>
    </source>
</reference>
<sequence>MLWVVVSSGFLEGEVDTAVVGPVEFSGMAEGDVAAGGEDGVKCVKIQVAEEIVVCRGKGLGDDCVGDGVAELWSGPRGSEDKGSSESGVGVDVNMEVKVFGGIDGVIGVG</sequence>
<gene>
    <name evidence="1" type="ORF">NDU88_003863</name>
</gene>